<evidence type="ECO:0000256" key="3">
    <source>
        <dbReference type="ARBA" id="ARBA00022676"/>
    </source>
</evidence>
<keyword evidence="7" id="KW-1185">Reference proteome</keyword>
<sequence>MTVLEELADPRPSPGPAAVRVRIAMLTFHRPQDLAEVLPLLTAQADEAARHRWPAGRSLDVGIVIVDNDPAGSGRPAVRASGVSVHYVVEPTPGIAAARNRALDETTGADIVVFIDDDERPHPRWLVGLLETHFATGAAAVAGPVISQFVGDLDPWVAAGAFFHRRRLPTGTRIEVAATNNLLLDRRQVDALRLRFDRRFGLSGADDTYFSSSLHRSGAEMVWCDSAIVTDVVPAERMTRSWVVRRAFSSGNSSALVAVELRERVLGRTATRLRQIGRGLIRCAAGGTRFAAGLVLTAPSHQTRGLRTLARGAGMLVGSASLIYQEYGAASKRKRRLRRLGPVN</sequence>
<dbReference type="PANTHER" id="PTHR43179">
    <property type="entry name" value="RHAMNOSYLTRANSFERASE WBBL"/>
    <property type="match status" value="1"/>
</dbReference>
<evidence type="ECO:0000256" key="4">
    <source>
        <dbReference type="ARBA" id="ARBA00022679"/>
    </source>
</evidence>
<dbReference type="InterPro" id="IPR001173">
    <property type="entry name" value="Glyco_trans_2-like"/>
</dbReference>
<dbReference type="CDD" id="cd00761">
    <property type="entry name" value="Glyco_tranf_GTA_type"/>
    <property type="match status" value="1"/>
</dbReference>
<evidence type="ECO:0000313" key="7">
    <source>
        <dbReference type="Proteomes" id="UP000460221"/>
    </source>
</evidence>
<dbReference type="PANTHER" id="PTHR43179:SF12">
    <property type="entry name" value="GALACTOFURANOSYLTRANSFERASE GLFT2"/>
    <property type="match status" value="1"/>
</dbReference>
<accession>A0A7K1FE54</accession>
<keyword evidence="4 6" id="KW-0808">Transferase</keyword>
<dbReference type="EMBL" id="WLYK01000001">
    <property type="protein sequence ID" value="MTD12382.1"/>
    <property type="molecule type" value="Genomic_DNA"/>
</dbReference>
<reference evidence="6 7" key="1">
    <citation type="submission" date="2019-11" db="EMBL/GenBank/DDBJ databases">
        <authorList>
            <person name="Jiang L.-Q."/>
        </authorList>
    </citation>
    <scope>NUCLEOTIDE SEQUENCE [LARGE SCALE GENOMIC DNA]</scope>
    <source>
        <strain evidence="6 7">YIM 132087</strain>
    </source>
</reference>
<keyword evidence="3" id="KW-0328">Glycosyltransferase</keyword>
<dbReference type="Proteomes" id="UP000460221">
    <property type="component" value="Unassembled WGS sequence"/>
</dbReference>
<dbReference type="Gene3D" id="3.90.550.10">
    <property type="entry name" value="Spore Coat Polysaccharide Biosynthesis Protein SpsA, Chain A"/>
    <property type="match status" value="1"/>
</dbReference>
<protein>
    <submittedName>
        <fullName evidence="6">Glycosyltransferase</fullName>
    </submittedName>
</protein>
<evidence type="ECO:0000259" key="5">
    <source>
        <dbReference type="Pfam" id="PF00535"/>
    </source>
</evidence>
<gene>
    <name evidence="6" type="ORF">GIS00_00300</name>
</gene>
<dbReference type="InterPro" id="IPR029044">
    <property type="entry name" value="Nucleotide-diphossugar_trans"/>
</dbReference>
<comment type="pathway">
    <text evidence="1">Cell wall biogenesis; cell wall polysaccharide biosynthesis.</text>
</comment>
<evidence type="ECO:0000256" key="1">
    <source>
        <dbReference type="ARBA" id="ARBA00004776"/>
    </source>
</evidence>
<feature type="domain" description="Glycosyltransferase 2-like" evidence="5">
    <location>
        <begin position="25"/>
        <end position="160"/>
    </location>
</feature>
<name>A0A7K1FE54_9ACTN</name>
<comment type="caution">
    <text evidence="6">The sequence shown here is derived from an EMBL/GenBank/DDBJ whole genome shotgun (WGS) entry which is preliminary data.</text>
</comment>
<dbReference type="Pfam" id="PF00535">
    <property type="entry name" value="Glycos_transf_2"/>
    <property type="match status" value="1"/>
</dbReference>
<comment type="similarity">
    <text evidence="2">Belongs to the glycosyltransferase 2 family.</text>
</comment>
<evidence type="ECO:0000313" key="6">
    <source>
        <dbReference type="EMBL" id="MTD12382.1"/>
    </source>
</evidence>
<evidence type="ECO:0000256" key="2">
    <source>
        <dbReference type="ARBA" id="ARBA00006739"/>
    </source>
</evidence>
<dbReference type="RefSeq" id="WP_154766457.1">
    <property type="nucleotide sequence ID" value="NZ_WLYK01000001.1"/>
</dbReference>
<organism evidence="6 7">
    <name type="scientific">Nakamurella alba</name>
    <dbReference type="NCBI Taxonomy" id="2665158"/>
    <lineage>
        <taxon>Bacteria</taxon>
        <taxon>Bacillati</taxon>
        <taxon>Actinomycetota</taxon>
        <taxon>Actinomycetes</taxon>
        <taxon>Nakamurellales</taxon>
        <taxon>Nakamurellaceae</taxon>
        <taxon>Nakamurella</taxon>
    </lineage>
</organism>
<dbReference type="AlphaFoldDB" id="A0A7K1FE54"/>
<proteinExistence type="inferred from homology"/>
<dbReference type="GO" id="GO:0016757">
    <property type="term" value="F:glycosyltransferase activity"/>
    <property type="evidence" value="ECO:0007669"/>
    <property type="project" value="UniProtKB-KW"/>
</dbReference>
<dbReference type="SUPFAM" id="SSF53448">
    <property type="entry name" value="Nucleotide-diphospho-sugar transferases"/>
    <property type="match status" value="1"/>
</dbReference>